<organism evidence="5 6">
    <name type="scientific">Spirochaeta isovalerica</name>
    <dbReference type="NCBI Taxonomy" id="150"/>
    <lineage>
        <taxon>Bacteria</taxon>
        <taxon>Pseudomonadati</taxon>
        <taxon>Spirochaetota</taxon>
        <taxon>Spirochaetia</taxon>
        <taxon>Spirochaetales</taxon>
        <taxon>Spirochaetaceae</taxon>
        <taxon>Spirochaeta</taxon>
    </lineage>
</organism>
<evidence type="ECO:0000256" key="3">
    <source>
        <dbReference type="SAM" id="SignalP"/>
    </source>
</evidence>
<feature type="transmembrane region" description="Helical" evidence="2">
    <location>
        <begin position="293"/>
        <end position="311"/>
    </location>
</feature>
<keyword evidence="6" id="KW-1185">Reference proteome</keyword>
<feature type="compositionally biased region" description="Pro residues" evidence="1">
    <location>
        <begin position="318"/>
        <end position="328"/>
    </location>
</feature>
<dbReference type="PANTHER" id="PTHR38731:SF1">
    <property type="entry name" value="FECR PROTEIN DOMAIN-CONTAINING PROTEIN"/>
    <property type="match status" value="1"/>
</dbReference>
<dbReference type="InterPro" id="IPR006860">
    <property type="entry name" value="FecR"/>
</dbReference>
<comment type="caution">
    <text evidence="5">The sequence shown here is derived from an EMBL/GenBank/DDBJ whole genome shotgun (WGS) entry which is preliminary data.</text>
</comment>
<dbReference type="Proteomes" id="UP000587760">
    <property type="component" value="Unassembled WGS sequence"/>
</dbReference>
<feature type="region of interest" description="Disordered" evidence="1">
    <location>
        <begin position="318"/>
        <end position="342"/>
    </location>
</feature>
<feature type="chain" id="PRO_5033050600" description="FecR protein domain-containing protein" evidence="3">
    <location>
        <begin position="24"/>
        <end position="342"/>
    </location>
</feature>
<evidence type="ECO:0000256" key="2">
    <source>
        <dbReference type="SAM" id="Phobius"/>
    </source>
</evidence>
<accession>A0A841RGN6</accession>
<evidence type="ECO:0000313" key="6">
    <source>
        <dbReference type="Proteomes" id="UP000587760"/>
    </source>
</evidence>
<keyword evidence="2" id="KW-1133">Transmembrane helix</keyword>
<protein>
    <recommendedName>
        <fullName evidence="4">FecR protein domain-containing protein</fullName>
    </recommendedName>
</protein>
<keyword evidence="3" id="KW-0732">Signal</keyword>
<evidence type="ECO:0000256" key="1">
    <source>
        <dbReference type="SAM" id="MobiDB-lite"/>
    </source>
</evidence>
<dbReference type="AlphaFoldDB" id="A0A841RGN6"/>
<dbReference type="EMBL" id="JACHGJ010000013">
    <property type="protein sequence ID" value="MBB6482551.1"/>
    <property type="molecule type" value="Genomic_DNA"/>
</dbReference>
<dbReference type="PANTHER" id="PTHR38731">
    <property type="entry name" value="LIPL45-RELATED LIPOPROTEIN-RELATED"/>
    <property type="match status" value="1"/>
</dbReference>
<sequence>MKKGKFKQLIFAFLLFAATASLYGQSGSAVIVYAEGDGFTLVRDGETSFYEVDYDDVLGMLLYKGDTILTEEDTFLEIQVTSNASLIKIAENTTFAFERIGNSGGGTISVAYGRIRAKINKLTDEDKFEVMGSGTTAGVRGTDFGYDLTFGENFSADETNEAITSVYCFEGAVQVLQEDKETREIKEVLIETDQMVVTSTGTTDEPLVVYQIDQEIDRFWEENKFVYQMIEKEDAQVVALSDGSAEDDYYTAKIFGEKRRLERSGGGLTLAGILLAGGGTAAYSLMDEKSLGIGMISVGAASFISGLILLINSSTLPDPPDGWVPPPEKNTDGSEVPEGENS</sequence>
<reference evidence="5 6" key="1">
    <citation type="submission" date="2020-08" db="EMBL/GenBank/DDBJ databases">
        <title>Genomic Encyclopedia of Type Strains, Phase IV (KMG-IV): sequencing the most valuable type-strain genomes for metagenomic binning, comparative biology and taxonomic classification.</title>
        <authorList>
            <person name="Goeker M."/>
        </authorList>
    </citation>
    <scope>NUCLEOTIDE SEQUENCE [LARGE SCALE GENOMIC DNA]</scope>
    <source>
        <strain evidence="5 6">DSM 2461</strain>
    </source>
</reference>
<evidence type="ECO:0000259" key="4">
    <source>
        <dbReference type="Pfam" id="PF04773"/>
    </source>
</evidence>
<dbReference type="RefSeq" id="WP_184748787.1">
    <property type="nucleotide sequence ID" value="NZ_JACHGJ010000013.1"/>
</dbReference>
<feature type="transmembrane region" description="Helical" evidence="2">
    <location>
        <begin position="267"/>
        <end position="286"/>
    </location>
</feature>
<proteinExistence type="predicted"/>
<evidence type="ECO:0000313" key="5">
    <source>
        <dbReference type="EMBL" id="MBB6482551.1"/>
    </source>
</evidence>
<feature type="signal peptide" evidence="3">
    <location>
        <begin position="1"/>
        <end position="23"/>
    </location>
</feature>
<feature type="domain" description="FecR protein" evidence="4">
    <location>
        <begin position="66"/>
        <end position="174"/>
    </location>
</feature>
<name>A0A841RGN6_9SPIO</name>
<dbReference type="Pfam" id="PF04773">
    <property type="entry name" value="FecR"/>
    <property type="match status" value="1"/>
</dbReference>
<keyword evidence="2" id="KW-0472">Membrane</keyword>
<keyword evidence="2" id="KW-0812">Transmembrane</keyword>
<gene>
    <name evidence="5" type="ORF">HNR50_004251</name>
</gene>